<dbReference type="PANTHER" id="PTHR45639">
    <property type="entry name" value="HSC70CB, ISOFORM G-RELATED"/>
    <property type="match status" value="1"/>
</dbReference>
<gene>
    <name evidence="4" type="ORF">OSB04_030131</name>
</gene>
<evidence type="ECO:0008006" key="6">
    <source>
        <dbReference type="Google" id="ProtNLM"/>
    </source>
</evidence>
<dbReference type="Gene3D" id="3.90.640.10">
    <property type="entry name" value="Actin, Chain A, domain 4"/>
    <property type="match status" value="1"/>
</dbReference>
<dbReference type="PANTHER" id="PTHR45639:SF4">
    <property type="entry name" value="HSC70CB, ISOFORM G"/>
    <property type="match status" value="1"/>
</dbReference>
<dbReference type="InterPro" id="IPR043129">
    <property type="entry name" value="ATPase_NBD"/>
</dbReference>
<dbReference type="GO" id="GO:0005829">
    <property type="term" value="C:cytosol"/>
    <property type="evidence" value="ECO:0007669"/>
    <property type="project" value="TreeGrafter"/>
</dbReference>
<protein>
    <recommendedName>
        <fullName evidence="6">Heat shock 70 kDa protein 14</fullName>
    </recommendedName>
</protein>
<evidence type="ECO:0000313" key="5">
    <source>
        <dbReference type="Proteomes" id="UP001172457"/>
    </source>
</evidence>
<dbReference type="EMBL" id="JARYMX010000008">
    <property type="protein sequence ID" value="KAJ9537398.1"/>
    <property type="molecule type" value="Genomic_DNA"/>
</dbReference>
<dbReference type="InterPro" id="IPR029047">
    <property type="entry name" value="HSP70_peptide-bd_sf"/>
</dbReference>
<evidence type="ECO:0000313" key="4">
    <source>
        <dbReference type="EMBL" id="KAJ9537398.1"/>
    </source>
</evidence>
<dbReference type="Pfam" id="PF00012">
    <property type="entry name" value="HSP70"/>
    <property type="match status" value="1"/>
</dbReference>
<dbReference type="FunFam" id="3.90.640.10:FF:000004">
    <property type="entry name" value="Heat shock 70 kDa protein 4"/>
    <property type="match status" value="1"/>
</dbReference>
<dbReference type="GO" id="GO:0005524">
    <property type="term" value="F:ATP binding"/>
    <property type="evidence" value="ECO:0007669"/>
    <property type="project" value="UniProtKB-KW"/>
</dbReference>
<organism evidence="4 5">
    <name type="scientific">Centaurea solstitialis</name>
    <name type="common">yellow star-thistle</name>
    <dbReference type="NCBI Taxonomy" id="347529"/>
    <lineage>
        <taxon>Eukaryota</taxon>
        <taxon>Viridiplantae</taxon>
        <taxon>Streptophyta</taxon>
        <taxon>Embryophyta</taxon>
        <taxon>Tracheophyta</taxon>
        <taxon>Spermatophyta</taxon>
        <taxon>Magnoliopsida</taxon>
        <taxon>eudicotyledons</taxon>
        <taxon>Gunneridae</taxon>
        <taxon>Pentapetalae</taxon>
        <taxon>asterids</taxon>
        <taxon>campanulids</taxon>
        <taxon>Asterales</taxon>
        <taxon>Asteraceae</taxon>
        <taxon>Carduoideae</taxon>
        <taxon>Cardueae</taxon>
        <taxon>Centaureinae</taxon>
        <taxon>Centaurea</taxon>
    </lineage>
</organism>
<accession>A0AA38SSA7</accession>
<sequence>MSVVGFDLGNKNCVVAVARQSGIDVVLNEQSKLETPALVCFDTKQRYFGTTGAALTDIVRPDVIISQIKRLIGRLFSDPELQQDLKAFPFCVTKGPGDYPLIEVLYLGETRSFTPTQVMGMVLANMKTLAEKNLKENVGDCCIGIPIYFTDLQRRAVMDAAKIAGLNPLRLMHETTATALAYAIYKSDLPENEQQLNVAFVDIGHASMQVCIAGLKRGQLKILAHAYDRCLGGRDFDEALFQHFAKQFRLEYEIDVFQSARASIKLRAACEELKKTLSGMSEAPLKIDNLMDGRNVIGFMRRDEFEQISTPILARVKEPLEKALSEAKLTVDDVYAVEMVGSGSRVPAVIRILKEFFGKEPRRTMNESKGVCIGCALECALRSLTFNARGFQVQEIFPLPIAMTWSCLAQDSQNNIIEQEISLTVFPKGNPIPNVNVLTYSTTKPFTIMDVRYADVTGLQPPPMISTYTTGRFQSSKCESFKVKVKSYLNLHGIFSVVSAQLIEEEEIDVPVAKETKVATFFQLGYASSLICRLDTSI</sequence>
<proteinExistence type="predicted"/>
<keyword evidence="3" id="KW-0067">ATP-binding</keyword>
<dbReference type="Proteomes" id="UP001172457">
    <property type="component" value="Chromosome 8"/>
</dbReference>
<dbReference type="FunFam" id="3.30.420.40:FF:000171">
    <property type="entry name" value="Heat shock 70 kDa protein 4"/>
    <property type="match status" value="2"/>
</dbReference>
<dbReference type="InterPro" id="IPR013126">
    <property type="entry name" value="Hsp_70_fam"/>
</dbReference>
<dbReference type="Gene3D" id="3.30.30.30">
    <property type="match status" value="1"/>
</dbReference>
<dbReference type="PRINTS" id="PR00301">
    <property type="entry name" value="HEATSHOCK70"/>
</dbReference>
<dbReference type="AlphaFoldDB" id="A0AA38SSA7"/>
<evidence type="ECO:0000256" key="1">
    <source>
        <dbReference type="ARBA" id="ARBA00004319"/>
    </source>
</evidence>
<name>A0AA38SSA7_9ASTR</name>
<comment type="caution">
    <text evidence="4">The sequence shown here is derived from an EMBL/GenBank/DDBJ whole genome shotgun (WGS) entry which is preliminary data.</text>
</comment>
<dbReference type="GO" id="GO:0005788">
    <property type="term" value="C:endoplasmic reticulum lumen"/>
    <property type="evidence" value="ECO:0007669"/>
    <property type="project" value="UniProtKB-SubCell"/>
</dbReference>
<comment type="subcellular location">
    <subcellularLocation>
        <location evidence="1">Endoplasmic reticulum lumen</location>
    </subcellularLocation>
</comment>
<keyword evidence="2" id="KW-0547">Nucleotide-binding</keyword>
<dbReference type="FunFam" id="3.30.30.30:FF:000005">
    <property type="entry name" value="Heat shock protein ssb1"/>
    <property type="match status" value="1"/>
</dbReference>
<dbReference type="Gene3D" id="2.60.34.10">
    <property type="entry name" value="Substrate Binding Domain Of DNAk, Chain A, domain 1"/>
    <property type="match status" value="1"/>
</dbReference>
<evidence type="ECO:0000256" key="2">
    <source>
        <dbReference type="ARBA" id="ARBA00022741"/>
    </source>
</evidence>
<evidence type="ECO:0000256" key="3">
    <source>
        <dbReference type="ARBA" id="ARBA00022840"/>
    </source>
</evidence>
<dbReference type="GO" id="GO:0140662">
    <property type="term" value="F:ATP-dependent protein folding chaperone"/>
    <property type="evidence" value="ECO:0007669"/>
    <property type="project" value="InterPro"/>
</dbReference>
<reference evidence="4" key="1">
    <citation type="submission" date="2023-03" db="EMBL/GenBank/DDBJ databases">
        <title>Chromosome-scale reference genome and RAD-based genetic map of yellow starthistle (Centaurea solstitialis) reveal putative structural variation and QTLs associated with invader traits.</title>
        <authorList>
            <person name="Reatini B."/>
            <person name="Cang F.A."/>
            <person name="Jiang Q."/>
            <person name="Mckibben M.T.W."/>
            <person name="Barker M.S."/>
            <person name="Rieseberg L.H."/>
            <person name="Dlugosch K.M."/>
        </authorList>
    </citation>
    <scope>NUCLEOTIDE SEQUENCE</scope>
    <source>
        <strain evidence="4">CAN-66</strain>
        <tissue evidence="4">Leaf</tissue>
    </source>
</reference>
<keyword evidence="5" id="KW-1185">Reference proteome</keyword>
<dbReference type="GO" id="GO:0005634">
    <property type="term" value="C:nucleus"/>
    <property type="evidence" value="ECO:0007669"/>
    <property type="project" value="TreeGrafter"/>
</dbReference>
<dbReference type="Gene3D" id="3.30.420.40">
    <property type="match status" value="2"/>
</dbReference>
<dbReference type="SUPFAM" id="SSF53067">
    <property type="entry name" value="Actin-like ATPase domain"/>
    <property type="match status" value="2"/>
</dbReference>